<dbReference type="Proteomes" id="UP000502894">
    <property type="component" value="Plasmid pTUM19329-1"/>
</dbReference>
<gene>
    <name evidence="1" type="ORF">TUM19329_36480</name>
</gene>
<accession>A0A6F8TAZ5</accession>
<keyword evidence="1" id="KW-0614">Plasmid</keyword>
<dbReference type="EMBL" id="AP022840">
    <property type="protein sequence ID" value="BCA97287.1"/>
    <property type="molecule type" value="Genomic_DNA"/>
</dbReference>
<geneLocation type="plasmid" evidence="1 2">
    <name>pTUM19329-1</name>
</geneLocation>
<reference evidence="1" key="1">
    <citation type="journal article" date="2020" name="Microbiol. Resour. Announc.">
        <title>Complete Genome Sequence of Novel Psychrotolerant Legionella Strain TUM19329, Isolated from Antarctic Lake Sediment.</title>
        <authorList>
            <person name="Shimada S."/>
            <person name="Nakai R."/>
            <person name="Aoki K."/>
            <person name="Shimoeda N."/>
            <person name="Ohno G."/>
            <person name="Miyazaki Y."/>
            <person name="Kudoh S."/>
            <person name="Imura S."/>
            <person name="Watanabe K."/>
            <person name="Ishii Y."/>
            <person name="Tateda K."/>
        </authorList>
    </citation>
    <scope>NUCLEOTIDE SEQUENCE [LARGE SCALE GENOMIC DNA]</scope>
    <source>
        <strain evidence="1">TUM19329</strain>
        <plasmid evidence="1">pTUM19329-1</plasmid>
    </source>
</reference>
<dbReference type="RefSeq" id="WP_173238668.1">
    <property type="nucleotide sequence ID" value="NZ_AP022840.1"/>
</dbReference>
<dbReference type="KEGG" id="lant:TUM19329_36480"/>
<organism evidence="1 2">
    <name type="scientific">Legionella antarctica</name>
    <dbReference type="NCBI Taxonomy" id="2708020"/>
    <lineage>
        <taxon>Bacteria</taxon>
        <taxon>Pseudomonadati</taxon>
        <taxon>Pseudomonadota</taxon>
        <taxon>Gammaproteobacteria</taxon>
        <taxon>Legionellales</taxon>
        <taxon>Legionellaceae</taxon>
        <taxon>Legionella</taxon>
    </lineage>
</organism>
<name>A0A6F8TAZ5_9GAMM</name>
<protein>
    <submittedName>
        <fullName evidence="1">Uncharacterized protein</fullName>
    </submittedName>
</protein>
<sequence>MILSQLRSSFIWTLMLFCGVFLSVITIAHAGTSKDNQSSSEQLENTLVLNQGRDQHVTAHNLKESNGNKTFQSKLKIPGVSITEQVHQQTNGRTIQENKIIVDIAKNESVEFVQQFDGEGRKVSRSGLGSNGTANPLKAFLWFLMVLTHHVSPHLAWQRNIVRAY</sequence>
<proteinExistence type="predicted"/>
<keyword evidence="2" id="KW-1185">Reference proteome</keyword>
<evidence type="ECO:0000313" key="1">
    <source>
        <dbReference type="EMBL" id="BCA97287.1"/>
    </source>
</evidence>
<evidence type="ECO:0000313" key="2">
    <source>
        <dbReference type="Proteomes" id="UP000502894"/>
    </source>
</evidence>
<dbReference type="AlphaFoldDB" id="A0A6F8TAZ5"/>